<dbReference type="PANTHER" id="PTHR43637">
    <property type="entry name" value="UPF0273 PROTEIN TM_0370"/>
    <property type="match status" value="1"/>
</dbReference>
<organism evidence="4 5">
    <name type="scientific">Oceanobacillus piezotolerans</name>
    <dbReference type="NCBI Taxonomy" id="2448030"/>
    <lineage>
        <taxon>Bacteria</taxon>
        <taxon>Bacillati</taxon>
        <taxon>Bacillota</taxon>
        <taxon>Bacilli</taxon>
        <taxon>Bacillales</taxon>
        <taxon>Bacillaceae</taxon>
        <taxon>Oceanobacillus</taxon>
    </lineage>
</organism>
<dbReference type="SUPFAM" id="SSF52540">
    <property type="entry name" value="P-loop containing nucleoside triphosphate hydrolases"/>
    <property type="match status" value="1"/>
</dbReference>
<dbReference type="InterPro" id="IPR027417">
    <property type="entry name" value="P-loop_NTPase"/>
</dbReference>
<sequence>MVLQTATGITGLDNILGGGLPKGSAVIVEGAPGTGKTTLGMQFLYNGITEQNEAGIFITFEEFPDQIYHDMKSFGWDLRALERKNQLRVIGISPKILLEEMQKSNGLFEQMVNEINCERLVIDSISLLRTGDSEKTIREVLYTLRNILRKFKLTSLLIQERSDLDGNSVPFEHYIFDGLIRLSLKEHLELFRQRTLEVLKMRGTCIMEGEHIYRITENGIYVLLASKTAADIQESTSDFQLKTGIPSLDAILGGGLDKGTIYMLDTNSKANYRHIVASILAQRINSGDRILSLLSSIQSIEELASLLEKHKADVGKGIEENRMYFIEHYKRSIPEKWQDAVYHVHTLDNKSYNLFLKNEIYPKMNSDLNKHKNWFIYYDLNAIINERGTEYVLRHFATETAAARSLGMSVLVLCNFKEVGIQVASFLERSCNGVLKTWVDGSYQYLQITKASNGEISKPYLVENINDCPYIRLL</sequence>
<keyword evidence="2" id="KW-0067">ATP-binding</keyword>
<accession>A0A498D8I8</accession>
<proteinExistence type="predicted"/>
<evidence type="ECO:0000313" key="5">
    <source>
        <dbReference type="Proteomes" id="UP000270219"/>
    </source>
</evidence>
<gene>
    <name evidence="4" type="ORF">D8M04_07485</name>
</gene>
<dbReference type="AlphaFoldDB" id="A0A498D8I8"/>
<reference evidence="4 5" key="1">
    <citation type="submission" date="2018-10" db="EMBL/GenBank/DDBJ databases">
        <title>Oceanobacillus sp. YLB-02 draft genome.</title>
        <authorList>
            <person name="Yu L."/>
        </authorList>
    </citation>
    <scope>NUCLEOTIDE SEQUENCE [LARGE SCALE GENOMIC DNA]</scope>
    <source>
        <strain evidence="4 5">YLB-02</strain>
    </source>
</reference>
<dbReference type="GO" id="GO:0005524">
    <property type="term" value="F:ATP binding"/>
    <property type="evidence" value="ECO:0007669"/>
    <property type="project" value="UniProtKB-KW"/>
</dbReference>
<evidence type="ECO:0000313" key="4">
    <source>
        <dbReference type="EMBL" id="RLL47025.1"/>
    </source>
</evidence>
<dbReference type="Pfam" id="PF06745">
    <property type="entry name" value="ATPase"/>
    <property type="match status" value="1"/>
</dbReference>
<dbReference type="Gene3D" id="3.40.50.300">
    <property type="entry name" value="P-loop containing nucleotide triphosphate hydrolases"/>
    <property type="match status" value="2"/>
</dbReference>
<dbReference type="InterPro" id="IPR010624">
    <property type="entry name" value="KaiC_dom"/>
</dbReference>
<evidence type="ECO:0000256" key="2">
    <source>
        <dbReference type="ARBA" id="ARBA00022840"/>
    </source>
</evidence>
<protein>
    <submittedName>
        <fullName evidence="4">Circadian clock protein KaiC</fullName>
    </submittedName>
</protein>
<dbReference type="PROSITE" id="PS51146">
    <property type="entry name" value="KAIC"/>
    <property type="match status" value="1"/>
</dbReference>
<name>A0A498D8I8_9BACI</name>
<keyword evidence="1" id="KW-0547">Nucleotide-binding</keyword>
<dbReference type="Proteomes" id="UP000270219">
    <property type="component" value="Unassembled WGS sequence"/>
</dbReference>
<dbReference type="InterPro" id="IPR014774">
    <property type="entry name" value="KaiC-like_dom"/>
</dbReference>
<evidence type="ECO:0000256" key="1">
    <source>
        <dbReference type="ARBA" id="ARBA00022741"/>
    </source>
</evidence>
<feature type="domain" description="KaiC" evidence="3">
    <location>
        <begin position="3"/>
        <end position="238"/>
    </location>
</feature>
<dbReference type="OrthoDB" id="9783783at2"/>
<dbReference type="EMBL" id="RCHR01000002">
    <property type="protein sequence ID" value="RLL47025.1"/>
    <property type="molecule type" value="Genomic_DNA"/>
</dbReference>
<comment type="caution">
    <text evidence="4">The sequence shown here is derived from an EMBL/GenBank/DDBJ whole genome shotgun (WGS) entry which is preliminary data.</text>
</comment>
<keyword evidence="5" id="KW-1185">Reference proteome</keyword>
<dbReference type="PANTHER" id="PTHR43637:SF2">
    <property type="entry name" value="PROTEIN GVPD 1"/>
    <property type="match status" value="1"/>
</dbReference>
<evidence type="ECO:0000259" key="3">
    <source>
        <dbReference type="PROSITE" id="PS51146"/>
    </source>
</evidence>